<sequence>MSDRGAGWLRYKIGCDKGGWLPEYQFSYHGLLPRRIRFSPLVRKSYHRWRKRT</sequence>
<organism evidence="1 2">
    <name type="scientific">Paenibacillus gansuensis</name>
    <dbReference type="NCBI Taxonomy" id="306542"/>
    <lineage>
        <taxon>Bacteria</taxon>
        <taxon>Bacillati</taxon>
        <taxon>Bacillota</taxon>
        <taxon>Bacilli</taxon>
        <taxon>Bacillales</taxon>
        <taxon>Paenibacillaceae</taxon>
        <taxon>Paenibacillus</taxon>
    </lineage>
</organism>
<accession>A0ABW5P9K1</accession>
<reference evidence="2" key="1">
    <citation type="journal article" date="2019" name="Int. J. Syst. Evol. Microbiol.">
        <title>The Global Catalogue of Microorganisms (GCM) 10K type strain sequencing project: providing services to taxonomists for standard genome sequencing and annotation.</title>
        <authorList>
            <consortium name="The Broad Institute Genomics Platform"/>
            <consortium name="The Broad Institute Genome Sequencing Center for Infectious Disease"/>
            <person name="Wu L."/>
            <person name="Ma J."/>
        </authorList>
    </citation>
    <scope>NUCLEOTIDE SEQUENCE [LARGE SCALE GENOMIC DNA]</scope>
    <source>
        <strain evidence="2">KCTC 3950</strain>
    </source>
</reference>
<gene>
    <name evidence="1" type="ORF">ACFSUF_05030</name>
</gene>
<dbReference type="RefSeq" id="WP_377600762.1">
    <property type="nucleotide sequence ID" value="NZ_JBHUME010000005.1"/>
</dbReference>
<evidence type="ECO:0000313" key="1">
    <source>
        <dbReference type="EMBL" id="MFD2611784.1"/>
    </source>
</evidence>
<protein>
    <submittedName>
        <fullName evidence="1">Uncharacterized protein</fullName>
    </submittedName>
</protein>
<name>A0ABW5P9K1_9BACL</name>
<comment type="caution">
    <text evidence="1">The sequence shown here is derived from an EMBL/GenBank/DDBJ whole genome shotgun (WGS) entry which is preliminary data.</text>
</comment>
<proteinExistence type="predicted"/>
<dbReference type="EMBL" id="JBHUME010000005">
    <property type="protein sequence ID" value="MFD2611784.1"/>
    <property type="molecule type" value="Genomic_DNA"/>
</dbReference>
<keyword evidence="2" id="KW-1185">Reference proteome</keyword>
<dbReference type="Proteomes" id="UP001597541">
    <property type="component" value="Unassembled WGS sequence"/>
</dbReference>
<evidence type="ECO:0000313" key="2">
    <source>
        <dbReference type="Proteomes" id="UP001597541"/>
    </source>
</evidence>